<evidence type="ECO:0000256" key="3">
    <source>
        <dbReference type="ARBA" id="ARBA00023319"/>
    </source>
</evidence>
<dbReference type="EMBL" id="KE125487">
    <property type="protein sequence ID" value="EPB68162.1"/>
    <property type="molecule type" value="Genomic_DNA"/>
</dbReference>
<reference evidence="5 6" key="1">
    <citation type="submission" date="2013-05" db="EMBL/GenBank/DDBJ databases">
        <title>Draft genome of the parasitic nematode Anyclostoma ceylanicum.</title>
        <authorList>
            <person name="Mitreva M."/>
        </authorList>
    </citation>
    <scope>NUCLEOTIDE SEQUENCE [LARGE SCALE GENOMIC DNA]</scope>
</reference>
<organism evidence="5 6">
    <name type="scientific">Ancylostoma ceylanicum</name>
    <dbReference type="NCBI Taxonomy" id="53326"/>
    <lineage>
        <taxon>Eukaryota</taxon>
        <taxon>Metazoa</taxon>
        <taxon>Ecdysozoa</taxon>
        <taxon>Nematoda</taxon>
        <taxon>Chromadorea</taxon>
        <taxon>Rhabditida</taxon>
        <taxon>Rhabditina</taxon>
        <taxon>Rhabditomorpha</taxon>
        <taxon>Strongyloidea</taxon>
        <taxon>Ancylostomatidae</taxon>
        <taxon>Ancylostomatinae</taxon>
        <taxon>Ancylostoma</taxon>
    </lineage>
</organism>
<dbReference type="Pfam" id="PF07679">
    <property type="entry name" value="I-set"/>
    <property type="match status" value="1"/>
</dbReference>
<keyword evidence="6" id="KW-1185">Reference proteome</keyword>
<evidence type="ECO:0000256" key="1">
    <source>
        <dbReference type="ARBA" id="ARBA00004161"/>
    </source>
</evidence>
<dbReference type="PANTHER" id="PTHR14340">
    <property type="entry name" value="MICROFIBRIL-ASSOCIATED GLYCOPROTEIN 3"/>
    <property type="match status" value="1"/>
</dbReference>
<protein>
    <submittedName>
        <fullName evidence="5">Immunoglobulin I-set domain protein</fullName>
    </submittedName>
</protein>
<dbReference type="InterPro" id="IPR013098">
    <property type="entry name" value="Ig_I-set"/>
</dbReference>
<feature type="domain" description="Immunoglobulin I-set" evidence="4">
    <location>
        <begin position="9"/>
        <end position="75"/>
    </location>
</feature>
<dbReference type="InterPro" id="IPR013783">
    <property type="entry name" value="Ig-like_fold"/>
</dbReference>
<evidence type="ECO:0000256" key="2">
    <source>
        <dbReference type="ARBA" id="ARBA00022737"/>
    </source>
</evidence>
<dbReference type="PANTHER" id="PTHR14340:SF9">
    <property type="entry name" value="FIBRONECTIN TYPE-III DOMAIN-CONTAINING PROTEIN"/>
    <property type="match status" value="1"/>
</dbReference>
<evidence type="ECO:0000259" key="4">
    <source>
        <dbReference type="Pfam" id="PF07679"/>
    </source>
</evidence>
<dbReference type="Gene3D" id="2.60.40.10">
    <property type="entry name" value="Immunoglobulins"/>
    <property type="match status" value="1"/>
</dbReference>
<dbReference type="GO" id="GO:0031672">
    <property type="term" value="C:A band"/>
    <property type="evidence" value="ECO:0007669"/>
    <property type="project" value="UniProtKB-SubCell"/>
</dbReference>
<keyword evidence="3" id="KW-0393">Immunoglobulin domain</keyword>
<comment type="subcellular location">
    <subcellularLocation>
        <location evidence="1">Cytoplasm</location>
        <location evidence="1">Myofibril</location>
        <location evidence="1">Sarcomere</location>
        <location evidence="1">A band</location>
    </subcellularLocation>
</comment>
<gene>
    <name evidence="5" type="ORF">ANCCEY_12742</name>
</gene>
<name>A0A0D6LKL4_9BILA</name>
<dbReference type="SUPFAM" id="SSF48726">
    <property type="entry name" value="Immunoglobulin"/>
    <property type="match status" value="1"/>
</dbReference>
<accession>A0A0D6LKL4</accession>
<proteinExistence type="predicted"/>
<dbReference type="InterPro" id="IPR036179">
    <property type="entry name" value="Ig-like_dom_sf"/>
</dbReference>
<sequence>MTFQEPITTSRPAPTVEWFDNNGQLITASDKYKIENTALNTVLTIKNICVRDRGEYKLRIRNRCGEDSFSISIQVGSRPEPCHISNDL</sequence>
<dbReference type="Proteomes" id="UP000054495">
    <property type="component" value="Unassembled WGS sequence"/>
</dbReference>
<dbReference type="AlphaFoldDB" id="A0A0D6LKL4"/>
<evidence type="ECO:0000313" key="6">
    <source>
        <dbReference type="Proteomes" id="UP000054495"/>
    </source>
</evidence>
<evidence type="ECO:0000313" key="5">
    <source>
        <dbReference type="EMBL" id="EPB68162.1"/>
    </source>
</evidence>
<keyword evidence="2" id="KW-0677">Repeat</keyword>
<dbReference type="FunFam" id="2.60.40.10:FF:000031">
    <property type="entry name" value="Myosin-binding protein C, slow type"/>
    <property type="match status" value="1"/>
</dbReference>